<keyword evidence="2" id="KW-0808">Transferase</keyword>
<gene>
    <name evidence="2" type="primary">pol_724</name>
    <name evidence="2" type="ORF">CEXT_728101</name>
</gene>
<dbReference type="InterPro" id="IPR036691">
    <property type="entry name" value="Endo/exonu/phosph_ase_sf"/>
</dbReference>
<keyword evidence="2" id="KW-0695">RNA-directed DNA polymerase</keyword>
<keyword evidence="2" id="KW-0548">Nucleotidyltransferase</keyword>
<accession>A0AAV4RNG0</accession>
<proteinExistence type="predicted"/>
<dbReference type="Pfam" id="PF14529">
    <property type="entry name" value="Exo_endo_phos_2"/>
    <property type="match status" value="1"/>
</dbReference>
<dbReference type="Proteomes" id="UP001054945">
    <property type="component" value="Unassembled WGS sequence"/>
</dbReference>
<keyword evidence="3" id="KW-1185">Reference proteome</keyword>
<evidence type="ECO:0000313" key="2">
    <source>
        <dbReference type="EMBL" id="GIY22912.1"/>
    </source>
</evidence>
<dbReference type="SUPFAM" id="SSF56219">
    <property type="entry name" value="DNase I-like"/>
    <property type="match status" value="1"/>
</dbReference>
<protein>
    <submittedName>
        <fullName evidence="2">RNA-directed DNA polymerase from mobile element jockey</fullName>
    </submittedName>
</protein>
<evidence type="ECO:0000259" key="1">
    <source>
        <dbReference type="Pfam" id="PF14529"/>
    </source>
</evidence>
<dbReference type="EMBL" id="BPLR01008218">
    <property type="protein sequence ID" value="GIY22912.1"/>
    <property type="molecule type" value="Genomic_DNA"/>
</dbReference>
<feature type="domain" description="Endonuclease/exonuclease/phosphatase" evidence="1">
    <location>
        <begin position="39"/>
        <end position="111"/>
    </location>
</feature>
<comment type="caution">
    <text evidence="2">The sequence shown here is derived from an EMBL/GenBank/DDBJ whole genome shotgun (WGS) entry which is preliminary data.</text>
</comment>
<name>A0AAV4RNG0_CAEEX</name>
<sequence length="121" mass="13492">MGGTAIFTKSHFPFHTPTPLLQHIEAATISLNLPNLDPIIIASIYVPVTSDPLLFTLDLESIMQLVSNIIMCSDFNAYHQVSKCSKNRQRGNQLLKYANQTDLDIIAPTTPQDLVTTQRPR</sequence>
<dbReference type="GO" id="GO:0003964">
    <property type="term" value="F:RNA-directed DNA polymerase activity"/>
    <property type="evidence" value="ECO:0007669"/>
    <property type="project" value="UniProtKB-KW"/>
</dbReference>
<organism evidence="2 3">
    <name type="scientific">Caerostris extrusa</name>
    <name type="common">Bark spider</name>
    <name type="synonym">Caerostris bankana</name>
    <dbReference type="NCBI Taxonomy" id="172846"/>
    <lineage>
        <taxon>Eukaryota</taxon>
        <taxon>Metazoa</taxon>
        <taxon>Ecdysozoa</taxon>
        <taxon>Arthropoda</taxon>
        <taxon>Chelicerata</taxon>
        <taxon>Arachnida</taxon>
        <taxon>Araneae</taxon>
        <taxon>Araneomorphae</taxon>
        <taxon>Entelegynae</taxon>
        <taxon>Araneoidea</taxon>
        <taxon>Araneidae</taxon>
        <taxon>Caerostris</taxon>
    </lineage>
</organism>
<reference evidence="2 3" key="1">
    <citation type="submission" date="2021-06" db="EMBL/GenBank/DDBJ databases">
        <title>Caerostris extrusa draft genome.</title>
        <authorList>
            <person name="Kono N."/>
            <person name="Arakawa K."/>
        </authorList>
    </citation>
    <scope>NUCLEOTIDE SEQUENCE [LARGE SCALE GENOMIC DNA]</scope>
</reference>
<dbReference type="AlphaFoldDB" id="A0AAV4RNG0"/>
<dbReference type="InterPro" id="IPR005135">
    <property type="entry name" value="Endo/exonuclease/phosphatase"/>
</dbReference>
<dbReference type="Gene3D" id="3.60.10.10">
    <property type="entry name" value="Endonuclease/exonuclease/phosphatase"/>
    <property type="match status" value="1"/>
</dbReference>
<evidence type="ECO:0000313" key="3">
    <source>
        <dbReference type="Proteomes" id="UP001054945"/>
    </source>
</evidence>